<feature type="compositionally biased region" description="Low complexity" evidence="1">
    <location>
        <begin position="50"/>
        <end position="72"/>
    </location>
</feature>
<feature type="region of interest" description="Disordered" evidence="1">
    <location>
        <begin position="50"/>
        <end position="134"/>
    </location>
</feature>
<feature type="region of interest" description="Disordered" evidence="1">
    <location>
        <begin position="232"/>
        <end position="275"/>
    </location>
</feature>
<organism evidence="3">
    <name type="scientific">Medioppia subpectinata</name>
    <dbReference type="NCBI Taxonomy" id="1979941"/>
    <lineage>
        <taxon>Eukaryota</taxon>
        <taxon>Metazoa</taxon>
        <taxon>Ecdysozoa</taxon>
        <taxon>Arthropoda</taxon>
        <taxon>Chelicerata</taxon>
        <taxon>Arachnida</taxon>
        <taxon>Acari</taxon>
        <taxon>Acariformes</taxon>
        <taxon>Sarcoptiformes</taxon>
        <taxon>Oribatida</taxon>
        <taxon>Brachypylina</taxon>
        <taxon>Oppioidea</taxon>
        <taxon>Oppiidae</taxon>
        <taxon>Medioppia</taxon>
    </lineage>
</organism>
<feature type="compositionally biased region" description="Basic residues" evidence="1">
    <location>
        <begin position="100"/>
        <end position="118"/>
    </location>
</feature>
<name>A0A7R9KZD8_9ACAR</name>
<evidence type="ECO:0000256" key="2">
    <source>
        <dbReference type="SAM" id="SignalP"/>
    </source>
</evidence>
<reference evidence="3" key="1">
    <citation type="submission" date="2020-11" db="EMBL/GenBank/DDBJ databases">
        <authorList>
            <person name="Tran Van P."/>
        </authorList>
    </citation>
    <scope>NUCLEOTIDE SEQUENCE</scope>
</reference>
<dbReference type="Proteomes" id="UP000759131">
    <property type="component" value="Unassembled WGS sequence"/>
</dbReference>
<feature type="signal peptide" evidence="2">
    <location>
        <begin position="1"/>
        <end position="19"/>
    </location>
</feature>
<evidence type="ECO:0000256" key="1">
    <source>
        <dbReference type="SAM" id="MobiDB-lite"/>
    </source>
</evidence>
<feature type="compositionally biased region" description="Basic residues" evidence="1">
    <location>
        <begin position="73"/>
        <end position="87"/>
    </location>
</feature>
<accession>A0A7R9KZD8</accession>
<feature type="compositionally biased region" description="Gly residues" evidence="1">
    <location>
        <begin position="119"/>
        <end position="129"/>
    </location>
</feature>
<gene>
    <name evidence="3" type="ORF">OSB1V03_LOCUS12692</name>
</gene>
<protein>
    <submittedName>
        <fullName evidence="3">Uncharacterized protein</fullName>
    </submittedName>
</protein>
<dbReference type="EMBL" id="OC865348">
    <property type="protein sequence ID" value="CAD7632287.1"/>
    <property type="molecule type" value="Genomic_DNA"/>
</dbReference>
<sequence length="461" mass="51646">MCCLRSLLISLSVITIINSENSTTNQFSGKTIIYSVEDLDTSAGYHYQHSYPHHQPYPQHHYPHHYPQSSTYHHQHHTPTYHSHHHTSPPPAHSYSYAKHYPKHYQHSHHLHTHHGSHGGHGGGHGYGGHQTAHTHQTDYRYVKLSKCNTGYDSHSAAHHGSHYGKYGSGSHAANYGDWIDKAQWHKDKGDGYVKKWSWDKENGFKKAHNNYGASHAQHNHVDHGRNYHHDQYGAHGHQAYGAHGSHSSDGHQTHGHSHGSGIEGKAKDSVSANTTRPQQYQRLFLFSNGVLTITPKLQVPYELTGSVASGLSIGLPIKVRFQSQFQLMSEWIKQLLITKAQAYVNGFTNADQHMAKTKSHTSINANNIGTNGGDVVFDNDGNLMDSYTSNTSTVDNGSHVLPDNIGGKGNDSLYFQNKLAKSSRFQARSQLYKAGVVFKELFVKYRKHHSLPQILDLLDN</sequence>
<dbReference type="OrthoDB" id="8186940at2759"/>
<keyword evidence="2" id="KW-0732">Signal</keyword>
<keyword evidence="4" id="KW-1185">Reference proteome</keyword>
<dbReference type="EMBL" id="CAJPIZ010010773">
    <property type="protein sequence ID" value="CAG2112717.1"/>
    <property type="molecule type" value="Genomic_DNA"/>
</dbReference>
<dbReference type="AlphaFoldDB" id="A0A7R9KZD8"/>
<evidence type="ECO:0000313" key="4">
    <source>
        <dbReference type="Proteomes" id="UP000759131"/>
    </source>
</evidence>
<feature type="compositionally biased region" description="Low complexity" evidence="1">
    <location>
        <begin position="234"/>
        <end position="246"/>
    </location>
</feature>
<proteinExistence type="predicted"/>
<feature type="chain" id="PRO_5036403447" evidence="2">
    <location>
        <begin position="20"/>
        <end position="461"/>
    </location>
</feature>
<evidence type="ECO:0000313" key="3">
    <source>
        <dbReference type="EMBL" id="CAD7632287.1"/>
    </source>
</evidence>